<proteinExistence type="predicted"/>
<name>S9XDP5_SCHCR</name>
<dbReference type="GeneID" id="25034630"/>
<dbReference type="OrthoDB" id="69550at2759"/>
<accession>S9XDP5</accession>
<evidence type="ECO:0000259" key="1">
    <source>
        <dbReference type="Pfam" id="PF14615"/>
    </source>
</evidence>
<keyword evidence="3" id="KW-1185">Reference proteome</keyword>
<dbReference type="Pfam" id="PF14615">
    <property type="entry name" value="Rsa3"/>
    <property type="match status" value="1"/>
</dbReference>
<gene>
    <name evidence="2" type="ORF">SPOG_00298</name>
</gene>
<dbReference type="AlphaFoldDB" id="S9XDP5"/>
<dbReference type="RefSeq" id="XP_013023261.1">
    <property type="nucleotide sequence ID" value="XM_013167807.1"/>
</dbReference>
<evidence type="ECO:0000313" key="2">
    <source>
        <dbReference type="EMBL" id="EPY51876.1"/>
    </source>
</evidence>
<dbReference type="Proteomes" id="UP000015464">
    <property type="component" value="Unassembled WGS sequence"/>
</dbReference>
<dbReference type="EMBL" id="KE546990">
    <property type="protein sequence ID" value="EPY51876.1"/>
    <property type="molecule type" value="Genomic_DNA"/>
</dbReference>
<dbReference type="InterPro" id="IPR028217">
    <property type="entry name" value="Rsa3_C"/>
</dbReference>
<organism evidence="2 3">
    <name type="scientific">Schizosaccharomyces cryophilus (strain OY26 / ATCC MYA-4695 / CBS 11777 / NBRC 106824 / NRRL Y48691)</name>
    <name type="common">Fission yeast</name>
    <dbReference type="NCBI Taxonomy" id="653667"/>
    <lineage>
        <taxon>Eukaryota</taxon>
        <taxon>Fungi</taxon>
        <taxon>Dikarya</taxon>
        <taxon>Ascomycota</taxon>
        <taxon>Taphrinomycotina</taxon>
        <taxon>Schizosaccharomycetes</taxon>
        <taxon>Schizosaccharomycetales</taxon>
        <taxon>Schizosaccharomycetaceae</taxon>
        <taxon>Schizosaccharomyces</taxon>
    </lineage>
</organism>
<feature type="domain" description="Ribosome-assembly protein 3 C-terminal" evidence="1">
    <location>
        <begin position="39"/>
        <end position="80"/>
    </location>
</feature>
<reference evidence="2 3" key="1">
    <citation type="journal article" date="2011" name="Science">
        <title>Comparative functional genomics of the fission yeasts.</title>
        <authorList>
            <person name="Rhind N."/>
            <person name="Chen Z."/>
            <person name="Yassour M."/>
            <person name="Thompson D.A."/>
            <person name="Haas B.J."/>
            <person name="Habib N."/>
            <person name="Wapinski I."/>
            <person name="Roy S."/>
            <person name="Lin M.F."/>
            <person name="Heiman D.I."/>
            <person name="Young S.K."/>
            <person name="Furuya K."/>
            <person name="Guo Y."/>
            <person name="Pidoux A."/>
            <person name="Chen H.M."/>
            <person name="Robbertse B."/>
            <person name="Goldberg J.M."/>
            <person name="Aoki K."/>
            <person name="Bayne E.H."/>
            <person name="Berlin A.M."/>
            <person name="Desjardins C.A."/>
            <person name="Dobbs E."/>
            <person name="Dukaj L."/>
            <person name="Fan L."/>
            <person name="FitzGerald M.G."/>
            <person name="French C."/>
            <person name="Gujja S."/>
            <person name="Hansen K."/>
            <person name="Keifenheim D."/>
            <person name="Levin J.Z."/>
            <person name="Mosher R.A."/>
            <person name="Mueller C.A."/>
            <person name="Pfiffner J."/>
            <person name="Priest M."/>
            <person name="Russ C."/>
            <person name="Smialowska A."/>
            <person name="Swoboda P."/>
            <person name="Sykes S.M."/>
            <person name="Vaughn M."/>
            <person name="Vengrova S."/>
            <person name="Yoder R."/>
            <person name="Zeng Q."/>
            <person name="Allshire R."/>
            <person name="Baulcombe D."/>
            <person name="Birren B.W."/>
            <person name="Brown W."/>
            <person name="Ekwall K."/>
            <person name="Kellis M."/>
            <person name="Leatherwood J."/>
            <person name="Levin H."/>
            <person name="Margalit H."/>
            <person name="Martienssen R."/>
            <person name="Nieduszynski C.A."/>
            <person name="Spatafora J.W."/>
            <person name="Friedman N."/>
            <person name="Dalgaard J.Z."/>
            <person name="Baumann P."/>
            <person name="Niki H."/>
            <person name="Regev A."/>
            <person name="Nusbaum C."/>
        </authorList>
    </citation>
    <scope>NUCLEOTIDE SEQUENCE [LARGE SCALE GENOMIC DNA]</scope>
    <source>
        <strain evidence="3">OY26 / ATCC MYA-4695 / CBS 11777 / NBRC 106824 / NRRL Y48691</strain>
    </source>
</reference>
<sequence>MSAEEGKLANTVVNGVESNTSSGFKLDTQKHIEKPSLAEYMEQLTTEFGEEMDTLRQKEIFDQRKLQMLIEGLRAGHKIYE</sequence>
<protein>
    <recommendedName>
        <fullName evidence="1">Ribosome-assembly protein 3 C-terminal domain-containing protein</fullName>
    </recommendedName>
</protein>
<dbReference type="HOGENOM" id="CLU_2777383_0_0_1"/>
<evidence type="ECO:0000313" key="3">
    <source>
        <dbReference type="Proteomes" id="UP000015464"/>
    </source>
</evidence>